<gene>
    <name evidence="2" type="ORF">NDU88_003172</name>
</gene>
<comment type="caution">
    <text evidence="2">The sequence shown here is derived from an EMBL/GenBank/DDBJ whole genome shotgun (WGS) entry which is preliminary data.</text>
</comment>
<dbReference type="EMBL" id="JANPWB010000015">
    <property type="protein sequence ID" value="KAJ1090032.1"/>
    <property type="molecule type" value="Genomic_DNA"/>
</dbReference>
<accession>A0AAV7LI21</accession>
<evidence type="ECO:0000256" key="1">
    <source>
        <dbReference type="SAM" id="MobiDB-lite"/>
    </source>
</evidence>
<evidence type="ECO:0000313" key="2">
    <source>
        <dbReference type="EMBL" id="KAJ1090032.1"/>
    </source>
</evidence>
<feature type="compositionally biased region" description="Basic and acidic residues" evidence="1">
    <location>
        <begin position="27"/>
        <end position="42"/>
    </location>
</feature>
<organism evidence="2 3">
    <name type="scientific">Pleurodeles waltl</name>
    <name type="common">Iberian ribbed newt</name>
    <dbReference type="NCBI Taxonomy" id="8319"/>
    <lineage>
        <taxon>Eukaryota</taxon>
        <taxon>Metazoa</taxon>
        <taxon>Chordata</taxon>
        <taxon>Craniata</taxon>
        <taxon>Vertebrata</taxon>
        <taxon>Euteleostomi</taxon>
        <taxon>Amphibia</taxon>
        <taxon>Batrachia</taxon>
        <taxon>Caudata</taxon>
        <taxon>Salamandroidea</taxon>
        <taxon>Salamandridae</taxon>
        <taxon>Pleurodelinae</taxon>
        <taxon>Pleurodeles</taxon>
    </lineage>
</organism>
<keyword evidence="3" id="KW-1185">Reference proteome</keyword>
<feature type="region of interest" description="Disordered" evidence="1">
    <location>
        <begin position="1"/>
        <end position="45"/>
    </location>
</feature>
<reference evidence="2" key="1">
    <citation type="journal article" date="2022" name="bioRxiv">
        <title>Sequencing and chromosome-scale assembly of the giantPleurodeles waltlgenome.</title>
        <authorList>
            <person name="Brown T."/>
            <person name="Elewa A."/>
            <person name="Iarovenko S."/>
            <person name="Subramanian E."/>
            <person name="Araus A.J."/>
            <person name="Petzold A."/>
            <person name="Susuki M."/>
            <person name="Suzuki K.-i.T."/>
            <person name="Hayashi T."/>
            <person name="Toyoda A."/>
            <person name="Oliveira C."/>
            <person name="Osipova E."/>
            <person name="Leigh N.D."/>
            <person name="Simon A."/>
            <person name="Yun M.H."/>
        </authorList>
    </citation>
    <scope>NUCLEOTIDE SEQUENCE</scope>
    <source>
        <strain evidence="2">20211129_DDA</strain>
        <tissue evidence="2">Liver</tissue>
    </source>
</reference>
<dbReference type="Proteomes" id="UP001066276">
    <property type="component" value="Chromosome 11"/>
</dbReference>
<protein>
    <submittedName>
        <fullName evidence="2">Uncharacterized protein</fullName>
    </submittedName>
</protein>
<dbReference type="AlphaFoldDB" id="A0AAV7LI21"/>
<evidence type="ECO:0000313" key="3">
    <source>
        <dbReference type="Proteomes" id="UP001066276"/>
    </source>
</evidence>
<name>A0AAV7LI21_PLEWA</name>
<sequence length="108" mass="11682">MARRRRRQLQRISTAEHSRTLGAGPPDLKEGQGRSHAGESCRRGAAMQVSHAAGAPRIAVCREWLGGRRALGPPQGGGRRSWLDLLWGAWSAEMFPEDETLPGGARGS</sequence>
<proteinExistence type="predicted"/>